<gene>
    <name evidence="1" type="ORF">JOD01_002740</name>
</gene>
<dbReference type="EMBL" id="JAFBEB010000009">
    <property type="protein sequence ID" value="MBM7591114.1"/>
    <property type="molecule type" value="Genomic_DNA"/>
</dbReference>
<proteinExistence type="predicted"/>
<evidence type="ECO:0000313" key="1">
    <source>
        <dbReference type="EMBL" id="MBM7591114.1"/>
    </source>
</evidence>
<dbReference type="InterPro" id="IPR003718">
    <property type="entry name" value="OsmC/Ohr_fam"/>
</dbReference>
<comment type="caution">
    <text evidence="1">The sequence shown here is derived from an EMBL/GenBank/DDBJ whole genome shotgun (WGS) entry which is preliminary data.</text>
</comment>
<dbReference type="PANTHER" id="PTHR34352:SF1">
    <property type="entry name" value="PROTEIN YHFA"/>
    <property type="match status" value="1"/>
</dbReference>
<dbReference type="SUPFAM" id="SSF82784">
    <property type="entry name" value="OsmC-like"/>
    <property type="match status" value="1"/>
</dbReference>
<sequence length="149" mass="16022">MSRKIDVRAVWGGKRRFEACGPTGHRVIMDADATYGGEGKGNSPVELLVMGLAGCMGIDVALILERMRLVCEHLAIDATGWQGGETPHALERITLRIDVSGKIPPSRLRQAVRLAKEKYCTVSASLLAAIDCEIYLNGTLVAEAVESAD</sequence>
<name>A0A938XZJ0_9BACL</name>
<dbReference type="Pfam" id="PF02566">
    <property type="entry name" value="OsmC"/>
    <property type="match status" value="1"/>
</dbReference>
<protein>
    <submittedName>
        <fullName evidence="1">Redox protein</fullName>
    </submittedName>
</protein>
<dbReference type="InterPro" id="IPR036102">
    <property type="entry name" value="OsmC/Ohrsf"/>
</dbReference>
<dbReference type="RefSeq" id="WP_204518852.1">
    <property type="nucleotide sequence ID" value="NZ_BAABIN010000014.1"/>
</dbReference>
<dbReference type="AlphaFoldDB" id="A0A938XZJ0"/>
<dbReference type="InterPro" id="IPR015946">
    <property type="entry name" value="KH_dom-like_a/b"/>
</dbReference>
<evidence type="ECO:0000313" key="2">
    <source>
        <dbReference type="Proteomes" id="UP000717624"/>
    </source>
</evidence>
<keyword evidence="2" id="KW-1185">Reference proteome</keyword>
<accession>A0A938XZJ0</accession>
<dbReference type="Gene3D" id="3.30.300.20">
    <property type="match status" value="1"/>
</dbReference>
<reference evidence="1" key="1">
    <citation type="submission" date="2021-01" db="EMBL/GenBank/DDBJ databases">
        <title>Genomic Encyclopedia of Type Strains, Phase IV (KMG-IV): sequencing the most valuable type-strain genomes for metagenomic binning, comparative biology and taxonomic classification.</title>
        <authorList>
            <person name="Goeker M."/>
        </authorList>
    </citation>
    <scope>NUCLEOTIDE SEQUENCE</scope>
    <source>
        <strain evidence="1">DSM 25523</strain>
    </source>
</reference>
<organism evidence="1 2">
    <name type="scientific">Brevibacillus fulvus</name>
    <dbReference type="NCBI Taxonomy" id="1125967"/>
    <lineage>
        <taxon>Bacteria</taxon>
        <taxon>Bacillati</taxon>
        <taxon>Bacillota</taxon>
        <taxon>Bacilli</taxon>
        <taxon>Bacillales</taxon>
        <taxon>Paenibacillaceae</taxon>
        <taxon>Brevibacillus</taxon>
    </lineage>
</organism>
<dbReference type="PANTHER" id="PTHR34352">
    <property type="entry name" value="PROTEIN YHFA"/>
    <property type="match status" value="1"/>
</dbReference>
<dbReference type="Proteomes" id="UP000717624">
    <property type="component" value="Unassembled WGS sequence"/>
</dbReference>